<dbReference type="PANTHER" id="PTHR33244">
    <property type="entry name" value="INTEGRASE CATALYTIC DOMAIN-CONTAINING PROTEIN-RELATED"/>
    <property type="match status" value="1"/>
</dbReference>
<accession>A0ABQ9G3T3</accession>
<evidence type="ECO:0000313" key="1">
    <source>
        <dbReference type="EMBL" id="KAJ8865679.1"/>
    </source>
</evidence>
<reference evidence="1 2" key="1">
    <citation type="submission" date="2023-02" db="EMBL/GenBank/DDBJ databases">
        <title>LHISI_Scaffold_Assembly.</title>
        <authorList>
            <person name="Stuart O.P."/>
            <person name="Cleave R."/>
            <person name="Magrath M.J.L."/>
            <person name="Mikheyev A.S."/>
        </authorList>
    </citation>
    <scope>NUCLEOTIDE SEQUENCE [LARGE SCALE GENOMIC DNA]</scope>
    <source>
        <strain evidence="1">Daus_M_001</strain>
        <tissue evidence="1">Leg muscle</tissue>
    </source>
</reference>
<name>A0ABQ9G3T3_9NEOP</name>
<sequence length="101" mass="11897">MSRLVRTRLPVSTNNLIPKVAPHMKSKQELRQLKVKSHYDKRATWKTPKFQKGQSVVVQKGKVWEEARILDKHKSPWSYIITDESGKTLRRNTKFLRPSSR</sequence>
<evidence type="ECO:0000313" key="2">
    <source>
        <dbReference type="Proteomes" id="UP001159363"/>
    </source>
</evidence>
<protein>
    <submittedName>
        <fullName evidence="1">Uncharacterized protein</fullName>
    </submittedName>
</protein>
<keyword evidence="2" id="KW-1185">Reference proteome</keyword>
<comment type="caution">
    <text evidence="1">The sequence shown here is derived from an EMBL/GenBank/DDBJ whole genome shotgun (WGS) entry which is preliminary data.</text>
</comment>
<dbReference type="EMBL" id="JARBHB010000017">
    <property type="protein sequence ID" value="KAJ8865679.1"/>
    <property type="molecule type" value="Genomic_DNA"/>
</dbReference>
<gene>
    <name evidence="1" type="ORF">PR048_033199</name>
</gene>
<organism evidence="1 2">
    <name type="scientific">Dryococelus australis</name>
    <dbReference type="NCBI Taxonomy" id="614101"/>
    <lineage>
        <taxon>Eukaryota</taxon>
        <taxon>Metazoa</taxon>
        <taxon>Ecdysozoa</taxon>
        <taxon>Arthropoda</taxon>
        <taxon>Hexapoda</taxon>
        <taxon>Insecta</taxon>
        <taxon>Pterygota</taxon>
        <taxon>Neoptera</taxon>
        <taxon>Polyneoptera</taxon>
        <taxon>Phasmatodea</taxon>
        <taxon>Verophasmatodea</taxon>
        <taxon>Anareolatae</taxon>
        <taxon>Phasmatidae</taxon>
        <taxon>Eurycanthinae</taxon>
        <taxon>Dryococelus</taxon>
    </lineage>
</organism>
<dbReference type="Proteomes" id="UP001159363">
    <property type="component" value="Chromosome 16"/>
</dbReference>
<dbReference type="PANTHER" id="PTHR33244:SF3">
    <property type="entry name" value="PEPTIDASE A2 DOMAIN-CONTAINING PROTEIN"/>
    <property type="match status" value="1"/>
</dbReference>
<proteinExistence type="predicted"/>